<keyword evidence="6" id="KW-1185">Reference proteome</keyword>
<dbReference type="GO" id="GO:0001732">
    <property type="term" value="P:formation of cytoplasmic translation initiation complex"/>
    <property type="evidence" value="ECO:0007669"/>
    <property type="project" value="TreeGrafter"/>
</dbReference>
<dbReference type="Proteomes" id="UP000807159">
    <property type="component" value="Chromosome 17"/>
</dbReference>
<organism evidence="5 6">
    <name type="scientific">Populus deltoides</name>
    <name type="common">Eastern poplar</name>
    <name type="synonym">Eastern cottonwood</name>
    <dbReference type="NCBI Taxonomy" id="3696"/>
    <lineage>
        <taxon>Eukaryota</taxon>
        <taxon>Viridiplantae</taxon>
        <taxon>Streptophyta</taxon>
        <taxon>Embryophyta</taxon>
        <taxon>Tracheophyta</taxon>
        <taxon>Spermatophyta</taxon>
        <taxon>Magnoliopsida</taxon>
        <taxon>eudicotyledons</taxon>
        <taxon>Gunneridae</taxon>
        <taxon>Pentapetalae</taxon>
        <taxon>rosids</taxon>
        <taxon>fabids</taxon>
        <taxon>Malpighiales</taxon>
        <taxon>Salicaceae</taxon>
        <taxon>Saliceae</taxon>
        <taxon>Populus</taxon>
    </lineage>
</organism>
<dbReference type="SUPFAM" id="SSF75689">
    <property type="entry name" value="Zinc-binding domain of translation initiation factor 2 beta"/>
    <property type="match status" value="1"/>
</dbReference>
<dbReference type="Pfam" id="PF01873">
    <property type="entry name" value="eIF-5_eIF-2B"/>
    <property type="match status" value="1"/>
</dbReference>
<feature type="domain" description="Translation initiation factor IF2/IF5" evidence="4">
    <location>
        <begin position="13"/>
        <end position="122"/>
    </location>
</feature>
<dbReference type="GO" id="GO:0071074">
    <property type="term" value="F:eukaryotic initiation factor eIF2 binding"/>
    <property type="evidence" value="ECO:0007669"/>
    <property type="project" value="TreeGrafter"/>
</dbReference>
<dbReference type="SMART" id="SM00653">
    <property type="entry name" value="eIF2B_5"/>
    <property type="match status" value="1"/>
</dbReference>
<evidence type="ECO:0000313" key="6">
    <source>
        <dbReference type="Proteomes" id="UP000807159"/>
    </source>
</evidence>
<dbReference type="GO" id="GO:0003743">
    <property type="term" value="F:translation initiation factor activity"/>
    <property type="evidence" value="ECO:0007669"/>
    <property type="project" value="UniProtKB-KW"/>
</dbReference>
<proteinExistence type="inferred from homology"/>
<name>A0A8T2WT76_POPDE</name>
<dbReference type="InterPro" id="IPR002735">
    <property type="entry name" value="Transl_init_fac_IF2/IF5_dom"/>
</dbReference>
<dbReference type="EMBL" id="JACEGQ020000017">
    <property type="protein sequence ID" value="KAH8483333.1"/>
    <property type="molecule type" value="Genomic_DNA"/>
</dbReference>
<evidence type="ECO:0000259" key="4">
    <source>
        <dbReference type="SMART" id="SM00653"/>
    </source>
</evidence>
<accession>A0A8T2WT76</accession>
<evidence type="ECO:0000256" key="3">
    <source>
        <dbReference type="ARBA" id="ARBA00022917"/>
    </source>
</evidence>
<dbReference type="InterPro" id="IPR016189">
    <property type="entry name" value="Transl_init_fac_IF2/IF5_N"/>
</dbReference>
<protein>
    <recommendedName>
        <fullName evidence="4">Translation initiation factor IF2/IF5 domain-containing protein</fullName>
    </recommendedName>
</protein>
<dbReference type="Gene3D" id="3.30.30.170">
    <property type="match status" value="1"/>
</dbReference>
<evidence type="ECO:0000313" key="5">
    <source>
        <dbReference type="EMBL" id="KAH8483333.1"/>
    </source>
</evidence>
<dbReference type="AlphaFoldDB" id="A0A8T2WT76"/>
<dbReference type="PANTHER" id="PTHR23001:SF28">
    <property type="entry name" value="EUKARYOTIC TRANSLATION INITIATION FACTOR 5-2-RELATED"/>
    <property type="match status" value="1"/>
</dbReference>
<comment type="caution">
    <text evidence="5">The sequence shown here is derived from an EMBL/GenBank/DDBJ whole genome shotgun (WGS) entry which is preliminary data.</text>
</comment>
<dbReference type="GO" id="GO:0005092">
    <property type="term" value="F:GDP-dissociation inhibitor activity"/>
    <property type="evidence" value="ECO:0007669"/>
    <property type="project" value="TreeGrafter"/>
</dbReference>
<evidence type="ECO:0000256" key="1">
    <source>
        <dbReference type="ARBA" id="ARBA00010397"/>
    </source>
</evidence>
<dbReference type="SUPFAM" id="SSF100966">
    <property type="entry name" value="Translation initiation factor 2 beta, aIF2beta, N-terminal domain"/>
    <property type="match status" value="1"/>
</dbReference>
<gene>
    <name evidence="5" type="ORF">H0E87_027937</name>
</gene>
<comment type="similarity">
    <text evidence="1">Belongs to the eIF-2-beta/eIF-5 family.</text>
</comment>
<dbReference type="GO" id="GO:0005829">
    <property type="term" value="C:cytosol"/>
    <property type="evidence" value="ECO:0007669"/>
    <property type="project" value="TreeGrafter"/>
</dbReference>
<dbReference type="Gene3D" id="2.20.25.350">
    <property type="match status" value="1"/>
</dbReference>
<dbReference type="InterPro" id="IPR016190">
    <property type="entry name" value="Transl_init_fac_IF2/IF5_Zn-bd"/>
</dbReference>
<evidence type="ECO:0000256" key="2">
    <source>
        <dbReference type="ARBA" id="ARBA00022540"/>
    </source>
</evidence>
<dbReference type="InterPro" id="IPR045196">
    <property type="entry name" value="IF2/IF5"/>
</dbReference>
<reference evidence="5" key="1">
    <citation type="journal article" date="2021" name="J. Hered.">
        <title>Genome Assembly of Salicaceae Populus deltoides (Eastern Cottonwood) I-69 Based on Nanopore Sequencing and Hi-C Technologies.</title>
        <authorList>
            <person name="Bai S."/>
            <person name="Wu H."/>
            <person name="Zhang J."/>
            <person name="Pan Z."/>
            <person name="Zhao W."/>
            <person name="Li Z."/>
            <person name="Tong C."/>
        </authorList>
    </citation>
    <scope>NUCLEOTIDE SEQUENCE</scope>
    <source>
        <tissue evidence="5">Leaf</tissue>
    </source>
</reference>
<keyword evidence="2" id="KW-0396">Initiation factor</keyword>
<keyword evidence="3" id="KW-0648">Protein biosynthesis</keyword>
<dbReference type="PANTHER" id="PTHR23001">
    <property type="entry name" value="EUKARYOTIC TRANSLATION INITIATION FACTOR"/>
    <property type="match status" value="1"/>
</dbReference>
<sequence>MQNIDASNIDDAFYRYKMPKMITRSRAEESIKTNIVNMVNLGKADFLYYKYFGCELGAQSKFDAKTGISLINGSHDTAKLAGLLENFIKKYVQCYGCGNSGTEIITTKSLMIQLKCTVCGFVSHVDMKLTTFTVKNPSETKKGLKDKKAMRRAEKERLKEGKNANEEQKKLKKKGFSKGGCQEQELLAAVAQNEGSQLLVLRAIEELYGKQARVH</sequence>